<reference evidence="2 3" key="1">
    <citation type="submission" date="2018-10" db="EMBL/GenBank/DDBJ databases">
        <title>Tessaracoccus antarcticuss sp. nov., isolated from sediment.</title>
        <authorList>
            <person name="Zhou L.Y."/>
            <person name="Du Z.J."/>
        </authorList>
    </citation>
    <scope>NUCLEOTIDE SEQUENCE [LARGE SCALE GENOMIC DNA]</scope>
    <source>
        <strain evidence="2 3">JDX10</strain>
    </source>
</reference>
<dbReference type="Proteomes" id="UP000275256">
    <property type="component" value="Unassembled WGS sequence"/>
</dbReference>
<feature type="transmembrane region" description="Helical" evidence="1">
    <location>
        <begin position="157"/>
        <end position="184"/>
    </location>
</feature>
<evidence type="ECO:0000313" key="3">
    <source>
        <dbReference type="Proteomes" id="UP000275256"/>
    </source>
</evidence>
<dbReference type="AlphaFoldDB" id="A0A3M0GGS7"/>
<keyword evidence="3" id="KW-1185">Reference proteome</keyword>
<feature type="transmembrane region" description="Helical" evidence="1">
    <location>
        <begin position="84"/>
        <end position="101"/>
    </location>
</feature>
<keyword evidence="1" id="KW-1133">Transmembrane helix</keyword>
<keyword evidence="1" id="KW-0472">Membrane</keyword>
<protein>
    <recommendedName>
        <fullName evidence="4">YitT family protein</fullName>
    </recommendedName>
</protein>
<dbReference type="PANTHER" id="PTHR40078:SF1">
    <property type="entry name" value="INTEGRAL MEMBRANE PROTEIN"/>
    <property type="match status" value="1"/>
</dbReference>
<keyword evidence="1" id="KW-0812">Transmembrane</keyword>
<accession>A0A3M0GGS7</accession>
<sequence>MILQWVTSRSVAAQYAQLVISCTVLGLGVALLLEAGMGSDGYSTLVSGLTIQTGTPFWLMNIMVGAVFVAIAWARGRKPGPGTLVQWFLVGTVISVGMALVPDLEPLVVRVTALVLALVLMSFGVAGYLASNTGAGPAEAMALAWDPPLPFRWSYSILQAVGALAGWLMGASVGPGTVLIFILMGPAVDLIRRRWTFLEFPARRAADSE</sequence>
<dbReference type="EMBL" id="REFW01000001">
    <property type="protein sequence ID" value="RMB61922.1"/>
    <property type="molecule type" value="Genomic_DNA"/>
</dbReference>
<evidence type="ECO:0000313" key="2">
    <source>
        <dbReference type="EMBL" id="RMB61922.1"/>
    </source>
</evidence>
<feature type="transmembrane region" description="Helical" evidence="1">
    <location>
        <begin position="45"/>
        <end position="72"/>
    </location>
</feature>
<gene>
    <name evidence="2" type="ORF">EAX62_04830</name>
</gene>
<comment type="caution">
    <text evidence="2">The sequence shown here is derived from an EMBL/GenBank/DDBJ whole genome shotgun (WGS) entry which is preliminary data.</text>
</comment>
<feature type="transmembrane region" description="Helical" evidence="1">
    <location>
        <begin position="12"/>
        <end position="33"/>
    </location>
</feature>
<proteinExistence type="predicted"/>
<evidence type="ECO:0000256" key="1">
    <source>
        <dbReference type="SAM" id="Phobius"/>
    </source>
</evidence>
<evidence type="ECO:0008006" key="4">
    <source>
        <dbReference type="Google" id="ProtNLM"/>
    </source>
</evidence>
<dbReference type="Pfam" id="PF19700">
    <property type="entry name" value="DUF6198"/>
    <property type="match status" value="1"/>
</dbReference>
<feature type="transmembrane region" description="Helical" evidence="1">
    <location>
        <begin position="108"/>
        <end position="130"/>
    </location>
</feature>
<name>A0A3M0GGS7_9ACTN</name>
<dbReference type="InterPro" id="IPR038750">
    <property type="entry name" value="YczE/YyaS-like"/>
</dbReference>
<organism evidence="2 3">
    <name type="scientific">Tessaracoccus antarcticus</name>
    <dbReference type="NCBI Taxonomy" id="2479848"/>
    <lineage>
        <taxon>Bacteria</taxon>
        <taxon>Bacillati</taxon>
        <taxon>Actinomycetota</taxon>
        <taxon>Actinomycetes</taxon>
        <taxon>Propionibacteriales</taxon>
        <taxon>Propionibacteriaceae</taxon>
        <taxon>Tessaracoccus</taxon>
    </lineage>
</organism>
<dbReference type="PANTHER" id="PTHR40078">
    <property type="entry name" value="INTEGRAL MEMBRANE PROTEIN-RELATED"/>
    <property type="match status" value="1"/>
</dbReference>